<feature type="compositionally biased region" description="Polar residues" evidence="1">
    <location>
        <begin position="432"/>
        <end position="455"/>
    </location>
</feature>
<feature type="compositionally biased region" description="Polar residues" evidence="1">
    <location>
        <begin position="753"/>
        <end position="765"/>
    </location>
</feature>
<dbReference type="EMBL" id="CAIIXF020000004">
    <property type="protein sequence ID" value="CAH1781128.1"/>
    <property type="molecule type" value="Genomic_DNA"/>
</dbReference>
<keyword evidence="5" id="KW-1185">Reference proteome</keyword>
<dbReference type="PROSITE" id="PS50853">
    <property type="entry name" value="FN3"/>
    <property type="match status" value="1"/>
</dbReference>
<feature type="transmembrane region" description="Helical" evidence="2">
    <location>
        <begin position="352"/>
        <end position="378"/>
    </location>
</feature>
<evidence type="ECO:0000256" key="1">
    <source>
        <dbReference type="SAM" id="MobiDB-lite"/>
    </source>
</evidence>
<reference evidence="4" key="1">
    <citation type="submission" date="2022-03" db="EMBL/GenBank/DDBJ databases">
        <authorList>
            <person name="Martin C."/>
        </authorList>
    </citation>
    <scope>NUCLEOTIDE SEQUENCE</scope>
</reference>
<feature type="region of interest" description="Disordered" evidence="1">
    <location>
        <begin position="432"/>
        <end position="462"/>
    </location>
</feature>
<dbReference type="CDD" id="cd00063">
    <property type="entry name" value="FN3"/>
    <property type="match status" value="1"/>
</dbReference>
<organism evidence="4 5">
    <name type="scientific">Owenia fusiformis</name>
    <name type="common">Polychaete worm</name>
    <dbReference type="NCBI Taxonomy" id="6347"/>
    <lineage>
        <taxon>Eukaryota</taxon>
        <taxon>Metazoa</taxon>
        <taxon>Spiralia</taxon>
        <taxon>Lophotrochozoa</taxon>
        <taxon>Annelida</taxon>
        <taxon>Polychaeta</taxon>
        <taxon>Sedentaria</taxon>
        <taxon>Canalipalpata</taxon>
        <taxon>Sabellida</taxon>
        <taxon>Oweniida</taxon>
        <taxon>Oweniidae</taxon>
        <taxon>Owenia</taxon>
    </lineage>
</organism>
<evidence type="ECO:0000313" key="4">
    <source>
        <dbReference type="EMBL" id="CAH1781128.1"/>
    </source>
</evidence>
<keyword evidence="2" id="KW-1133">Transmembrane helix</keyword>
<accession>A0A8S4NI16</accession>
<dbReference type="OrthoDB" id="6147633at2759"/>
<dbReference type="Gene3D" id="2.60.40.10">
    <property type="entry name" value="Immunoglobulins"/>
    <property type="match status" value="1"/>
</dbReference>
<comment type="caution">
    <text evidence="4">The sequence shown here is derived from an EMBL/GenBank/DDBJ whole genome shotgun (WGS) entry which is preliminary data.</text>
</comment>
<dbReference type="SMART" id="SM00060">
    <property type="entry name" value="FN3"/>
    <property type="match status" value="1"/>
</dbReference>
<dbReference type="InterPro" id="IPR003961">
    <property type="entry name" value="FN3_dom"/>
</dbReference>
<gene>
    <name evidence="4" type="ORF">OFUS_LOCUS7739</name>
</gene>
<dbReference type="AlphaFoldDB" id="A0A8S4NI16"/>
<evidence type="ECO:0000256" key="2">
    <source>
        <dbReference type="SAM" id="Phobius"/>
    </source>
</evidence>
<keyword evidence="2" id="KW-0472">Membrane</keyword>
<feature type="region of interest" description="Disordered" evidence="1">
    <location>
        <begin position="879"/>
        <end position="928"/>
    </location>
</feature>
<dbReference type="SUPFAM" id="SSF49265">
    <property type="entry name" value="Fibronectin type III"/>
    <property type="match status" value="2"/>
</dbReference>
<dbReference type="Pfam" id="PF00041">
    <property type="entry name" value="fn3"/>
    <property type="match status" value="1"/>
</dbReference>
<protein>
    <recommendedName>
        <fullName evidence="3">Fibronectin type-III domain-containing protein</fullName>
    </recommendedName>
</protein>
<name>A0A8S4NI16_OWEFU</name>
<feature type="compositionally biased region" description="Polar residues" evidence="1">
    <location>
        <begin position="805"/>
        <end position="824"/>
    </location>
</feature>
<evidence type="ECO:0000259" key="3">
    <source>
        <dbReference type="PROSITE" id="PS50853"/>
    </source>
</evidence>
<evidence type="ECO:0000313" key="5">
    <source>
        <dbReference type="Proteomes" id="UP000749559"/>
    </source>
</evidence>
<dbReference type="Proteomes" id="UP000749559">
    <property type="component" value="Unassembled WGS sequence"/>
</dbReference>
<keyword evidence="2" id="KW-0812">Transmembrane</keyword>
<feature type="region of interest" description="Disordered" evidence="1">
    <location>
        <begin position="753"/>
        <end position="854"/>
    </location>
</feature>
<sequence length="928" mass="102104">MTMTTLKQDIYLVDLVPFSKYAIEVTVRATYHGNVTGYRSGASSNNVSTPADVPGDVPSIPRGAFWIDSDTINIFWHPILPRSRHGVVTYFAVKGEPEFELPITKTETSAKFKYTESDDVSRYYVRSKTTCVNMSLPIPYIDVHGRNNRPPHPPWIVSENNGTVIFKWFNESENFSHTVFWCARQSASSCMGELYSVKIPKSVKNYTTKNILNPGSQLFGLSVENETSSSGIEWAECLRTLDIKPTTAPSNFNFTEKQEPESLQVRWDNYACDKYSGVVVSYDVTYCKQGQGDECKVAIVPFVSGFTYTIKELAGGEEYSVTLRAVSSTGSSPESAEIRRVVLSPYRLPTGIIVLIVLGSIILFLLICLGIYSTIRYIRKSIGKTKQKITLPRPTVPANMPNVRPQDEHYIQFTTSTSGYCSVSCPESNGSISHGDSNIDGNISIPSERGSTGTNGLRMRSPIRSMDGLDAESGIQYVTGGYVTHDRREDCPSGQLPERTISPLSKANTTRDVSPADFPQAAEGKVEAGERALIGQIGLIPNDNHTIINLPLENTHGTNNYDIPRRPIENEINVGQLEAKSIDNHPIINHPLTNTQGINTNDQFREPTERETNVVPLEAQIVHTPGDYYAITNANDNNSPLVNVEEQESNNGTEEPIGNQENVTSPGIQFIPISEEYCVIANMNNDSPPVEGTQHDSVEEPFAREASASRVLTDPSTPLRVMGSNRPIVETFQTDNYVTHADAISQVQNVVDSTSDTRTVPNMISIQGPEQPFSKEAGNNRNSNTSNDGSTDSKSDPSYVVYSEDNANNKIQTDVVSGSNNLQEPSIPENASMEKEPAQSNSKENGSRSIPVNIQNNSIDNSQAYSATSQEATHYIPHHCVQSNNGDKSPKAKAHNEGGYIPHATVTVTKTKERRNNIQRADSGYTES</sequence>
<feature type="compositionally biased region" description="Low complexity" evidence="1">
    <location>
        <begin position="779"/>
        <end position="792"/>
    </location>
</feature>
<feature type="domain" description="Fibronectin type-III" evidence="3">
    <location>
        <begin position="248"/>
        <end position="345"/>
    </location>
</feature>
<feature type="compositionally biased region" description="Polar residues" evidence="1">
    <location>
        <begin position="838"/>
        <end position="854"/>
    </location>
</feature>
<dbReference type="InterPro" id="IPR013783">
    <property type="entry name" value="Ig-like_fold"/>
</dbReference>
<proteinExistence type="predicted"/>
<dbReference type="InterPro" id="IPR036116">
    <property type="entry name" value="FN3_sf"/>
</dbReference>